<keyword evidence="1" id="KW-0143">Chaperone</keyword>
<evidence type="ECO:0000259" key="4">
    <source>
        <dbReference type="PROSITE" id="PS50076"/>
    </source>
</evidence>
<dbReference type="GO" id="GO:0005739">
    <property type="term" value="C:mitochondrion"/>
    <property type="evidence" value="ECO:0007669"/>
    <property type="project" value="GOC"/>
</dbReference>
<protein>
    <recommendedName>
        <fullName evidence="4">J domain-containing protein</fullName>
    </recommendedName>
</protein>
<dbReference type="PhylomeDB" id="A0A0G4ICD1"/>
<reference evidence="5" key="1">
    <citation type="submission" date="2014-11" db="EMBL/GenBank/DDBJ databases">
        <authorList>
            <person name="Otto D Thomas"/>
            <person name="Naeem Raeece"/>
        </authorList>
    </citation>
    <scope>NUCLEOTIDE SEQUENCE</scope>
</reference>
<keyword evidence="3" id="KW-0812">Transmembrane</keyword>
<proteinExistence type="predicted"/>
<dbReference type="PANTHER" id="PTHR44157">
    <property type="entry name" value="DNAJ HOMOLOG SUBFAMILY C MEMBER 11"/>
    <property type="match status" value="1"/>
</dbReference>
<dbReference type="Pfam" id="PF00226">
    <property type="entry name" value="DnaJ"/>
    <property type="match status" value="1"/>
</dbReference>
<dbReference type="SMART" id="SM00271">
    <property type="entry name" value="DnaJ"/>
    <property type="match status" value="1"/>
</dbReference>
<dbReference type="GO" id="GO:0042407">
    <property type="term" value="P:cristae formation"/>
    <property type="evidence" value="ECO:0007669"/>
    <property type="project" value="TreeGrafter"/>
</dbReference>
<dbReference type="InterPro" id="IPR001623">
    <property type="entry name" value="DnaJ_domain"/>
</dbReference>
<dbReference type="AlphaFoldDB" id="A0A0G4ICD1"/>
<sequence length="437" mass="49547">MTDANRKMSQDSLEGRSESYYGVLGVSPEAPLDEIRAAYYQLARQMHPDRAPTSNLEYEKWSRVQCAWRCLQDPTKRKLYDIRMGHASGEEEMERLYEMQRKDAERDLENMQEHYRSVVSKEKKVGGVIVDMALYGNLRHKDVRKLALEPRMQGFISKDDLEGPLVDVAVPCQCLVEDHRLILPGSGTASKEDIAGFFNPLPLLHHNGRGENVELGLYVRYIFKGALHEVTVADTDTLMLPLRKHKCMGGKPRGPFSETNADVLATVFGPESYSSSSSSGLDFKGRSQFERRQAGHARECIFGPMMNAWIGGVAEKLGGELWGVSGARLFAALFSVGCCFSYIYLFRYNRDQWLASLRLNPTSFLLGQMREGARKAVVGWWNSLVERVLPSQPSERAKEWLSDVTEVWRRGARDAAEGAKKEFDRFRFAQLRNAVIF</sequence>
<name>A0A0G4ICD1_9ALVE</name>
<gene>
    <name evidence="5" type="ORF">Cvel_13114</name>
</gene>
<keyword evidence="3" id="KW-0472">Membrane</keyword>
<organism evidence="5">
    <name type="scientific">Chromera velia CCMP2878</name>
    <dbReference type="NCBI Taxonomy" id="1169474"/>
    <lineage>
        <taxon>Eukaryota</taxon>
        <taxon>Sar</taxon>
        <taxon>Alveolata</taxon>
        <taxon>Colpodellida</taxon>
        <taxon>Chromeraceae</taxon>
        <taxon>Chromera</taxon>
    </lineage>
</organism>
<dbReference type="SUPFAM" id="SSF46565">
    <property type="entry name" value="Chaperone J-domain"/>
    <property type="match status" value="1"/>
</dbReference>
<evidence type="ECO:0000313" key="5">
    <source>
        <dbReference type="EMBL" id="CEM54869.1"/>
    </source>
</evidence>
<dbReference type="CDD" id="cd06257">
    <property type="entry name" value="DnaJ"/>
    <property type="match status" value="1"/>
</dbReference>
<dbReference type="InterPro" id="IPR052243">
    <property type="entry name" value="Mito_inner_membrane_organizer"/>
</dbReference>
<dbReference type="PRINTS" id="PR00625">
    <property type="entry name" value="JDOMAIN"/>
</dbReference>
<dbReference type="EMBL" id="CDMZ01005825">
    <property type="protein sequence ID" value="CEM54869.1"/>
    <property type="molecule type" value="Genomic_DNA"/>
</dbReference>
<keyword evidence="3" id="KW-1133">Transmembrane helix</keyword>
<accession>A0A0G4ICD1</accession>
<dbReference type="InterPro" id="IPR024586">
    <property type="entry name" value="DnaJ-like_C11_C"/>
</dbReference>
<feature type="domain" description="J" evidence="4">
    <location>
        <begin position="19"/>
        <end position="84"/>
    </location>
</feature>
<evidence type="ECO:0000256" key="3">
    <source>
        <dbReference type="SAM" id="Phobius"/>
    </source>
</evidence>
<feature type="coiled-coil region" evidence="2">
    <location>
        <begin position="94"/>
        <end position="121"/>
    </location>
</feature>
<dbReference type="VEuPathDB" id="CryptoDB:Cvel_13114"/>
<dbReference type="Gene3D" id="1.10.287.110">
    <property type="entry name" value="DnaJ domain"/>
    <property type="match status" value="1"/>
</dbReference>
<dbReference type="Pfam" id="PF11875">
    <property type="entry name" value="DnaJ-like_C11_C"/>
    <property type="match status" value="1"/>
</dbReference>
<dbReference type="InterPro" id="IPR036869">
    <property type="entry name" value="J_dom_sf"/>
</dbReference>
<evidence type="ECO:0000256" key="2">
    <source>
        <dbReference type="SAM" id="Coils"/>
    </source>
</evidence>
<dbReference type="PROSITE" id="PS50076">
    <property type="entry name" value="DNAJ_2"/>
    <property type="match status" value="1"/>
</dbReference>
<evidence type="ECO:0000256" key="1">
    <source>
        <dbReference type="ARBA" id="ARBA00023186"/>
    </source>
</evidence>
<dbReference type="PANTHER" id="PTHR44157:SF1">
    <property type="entry name" value="DNAJ HOMOLOG SUBFAMILY C MEMBER 11"/>
    <property type="match status" value="1"/>
</dbReference>
<keyword evidence="2" id="KW-0175">Coiled coil</keyword>
<feature type="transmembrane region" description="Helical" evidence="3">
    <location>
        <begin position="329"/>
        <end position="348"/>
    </location>
</feature>